<dbReference type="eggNOG" id="COG2857">
    <property type="taxonomic scope" value="Bacteria"/>
</dbReference>
<sequence>MKKFIASLLVAASACLTALTPAHAAGGASVPLDKFPTEKLHDTAALQRGAQLFVNYCLNCHAAAFMRFNRLKDIGLTEQQIKDNLLFTTDKVGDLMNVSLNARQAKDWLGATPPDLTVIARSRASHAGTGADYLYTYLRTYYRDETKATGWNNLAFPSVGMPHVLWELQGERRAIFEEVQDPHDPKKVTHAFKSFEQIKPGKMSAQEFDSAVGDLVAYLQWMGEPNQGLRVKLGVWVLLFLAVFTVIAWRLNAAFWKDVK</sequence>
<keyword evidence="3 9" id="KW-0812">Transmembrane</keyword>
<dbReference type="InterPro" id="IPR002326">
    <property type="entry name" value="Cyt_c1"/>
</dbReference>
<keyword evidence="10" id="KW-0732">Signal</keyword>
<dbReference type="AlphaFoldDB" id="A0A059KR13"/>
<evidence type="ECO:0000256" key="3">
    <source>
        <dbReference type="ARBA" id="ARBA00022692"/>
    </source>
</evidence>
<evidence type="ECO:0000256" key="1">
    <source>
        <dbReference type="ARBA" id="ARBA00004370"/>
    </source>
</evidence>
<keyword evidence="2 8" id="KW-0349">Heme</keyword>
<comment type="subcellular location">
    <subcellularLocation>
        <location evidence="1">Membrane</location>
    </subcellularLocation>
</comment>
<keyword evidence="5 9" id="KW-1133">Transmembrane helix</keyword>
<name>A0A059KR13_9BURK</name>
<dbReference type="Gene3D" id="1.10.760.10">
    <property type="entry name" value="Cytochrome c-like domain"/>
    <property type="match status" value="1"/>
</dbReference>
<dbReference type="GO" id="GO:0046872">
    <property type="term" value="F:metal ion binding"/>
    <property type="evidence" value="ECO:0007669"/>
    <property type="project" value="UniProtKB-KW"/>
</dbReference>
<feature type="binding site" description="covalent" evidence="8">
    <location>
        <position position="57"/>
    </location>
    <ligand>
        <name>heme c</name>
        <dbReference type="ChEBI" id="CHEBI:61717"/>
    </ligand>
</feature>
<evidence type="ECO:0000259" key="11">
    <source>
        <dbReference type="PROSITE" id="PS51007"/>
    </source>
</evidence>
<evidence type="ECO:0000256" key="2">
    <source>
        <dbReference type="ARBA" id="ARBA00022617"/>
    </source>
</evidence>
<dbReference type="SUPFAM" id="SSF46626">
    <property type="entry name" value="Cytochrome c"/>
    <property type="match status" value="1"/>
</dbReference>
<dbReference type="GO" id="GO:0020037">
    <property type="term" value="F:heme binding"/>
    <property type="evidence" value="ECO:0007669"/>
    <property type="project" value="InterPro"/>
</dbReference>
<comment type="caution">
    <text evidence="12">The sequence shown here is derived from an EMBL/GenBank/DDBJ whole genome shotgun (WGS) entry which is preliminary data.</text>
</comment>
<protein>
    <submittedName>
        <fullName evidence="12">Cytochrome c1</fullName>
    </submittedName>
</protein>
<feature type="domain" description="Cytochrome c" evidence="11">
    <location>
        <begin position="44"/>
        <end position="223"/>
    </location>
</feature>
<dbReference type="PANTHER" id="PTHR10266">
    <property type="entry name" value="CYTOCHROME C1"/>
    <property type="match status" value="1"/>
</dbReference>
<evidence type="ECO:0000313" key="13">
    <source>
        <dbReference type="Proteomes" id="UP000026714"/>
    </source>
</evidence>
<evidence type="ECO:0000256" key="9">
    <source>
        <dbReference type="SAM" id="Phobius"/>
    </source>
</evidence>
<dbReference type="GO" id="GO:0016020">
    <property type="term" value="C:membrane"/>
    <property type="evidence" value="ECO:0007669"/>
    <property type="project" value="UniProtKB-SubCell"/>
</dbReference>
<feature type="binding site" description="covalent" evidence="8">
    <location>
        <position position="61"/>
    </location>
    <ligand>
        <name>heme c</name>
        <dbReference type="ChEBI" id="CHEBI:61717"/>
    </ligand>
</feature>
<evidence type="ECO:0000256" key="4">
    <source>
        <dbReference type="ARBA" id="ARBA00022723"/>
    </source>
</evidence>
<dbReference type="InterPro" id="IPR009056">
    <property type="entry name" value="Cyt_c-like_dom"/>
</dbReference>
<evidence type="ECO:0000256" key="10">
    <source>
        <dbReference type="SAM" id="SignalP"/>
    </source>
</evidence>
<dbReference type="Proteomes" id="UP000026714">
    <property type="component" value="Unassembled WGS sequence"/>
</dbReference>
<dbReference type="STRING" id="34103.SAMN05421778_12281"/>
<evidence type="ECO:0000256" key="5">
    <source>
        <dbReference type="ARBA" id="ARBA00022989"/>
    </source>
</evidence>
<organism evidence="12 13">
    <name type="scientific">Sphaerotilus natans subsp. natans DSM 6575</name>
    <dbReference type="NCBI Taxonomy" id="1286631"/>
    <lineage>
        <taxon>Bacteria</taxon>
        <taxon>Pseudomonadati</taxon>
        <taxon>Pseudomonadota</taxon>
        <taxon>Betaproteobacteria</taxon>
        <taxon>Burkholderiales</taxon>
        <taxon>Sphaerotilaceae</taxon>
        <taxon>Sphaerotilus</taxon>
    </lineage>
</organism>
<feature type="transmembrane region" description="Helical" evidence="9">
    <location>
        <begin position="233"/>
        <end position="251"/>
    </location>
</feature>
<dbReference type="InterPro" id="IPR036909">
    <property type="entry name" value="Cyt_c-like_dom_sf"/>
</dbReference>
<feature type="binding site" description="covalent" evidence="8">
    <location>
        <position position="60"/>
    </location>
    <ligand>
        <name>heme c</name>
        <dbReference type="ChEBI" id="CHEBI:61717"/>
    </ligand>
</feature>
<keyword evidence="4 8" id="KW-0479">Metal-binding</keyword>
<feature type="chain" id="PRO_5001576156" evidence="10">
    <location>
        <begin position="25"/>
        <end position="260"/>
    </location>
</feature>
<dbReference type="PANTHER" id="PTHR10266:SF3">
    <property type="entry name" value="CYTOCHROME C1, HEME PROTEIN, MITOCHONDRIAL"/>
    <property type="match status" value="1"/>
</dbReference>
<keyword evidence="13" id="KW-1185">Reference proteome</keyword>
<dbReference type="RefSeq" id="WP_037478670.1">
    <property type="nucleotide sequence ID" value="NZ_AZRA01000023.1"/>
</dbReference>
<comment type="cofactor">
    <cofactor evidence="8">
        <name>heme c</name>
        <dbReference type="ChEBI" id="CHEBI:61717"/>
    </cofactor>
    <text evidence="8">Binds 1 heme c group covalently per subunit.</text>
</comment>
<dbReference type="PROSITE" id="PS51257">
    <property type="entry name" value="PROKAR_LIPOPROTEIN"/>
    <property type="match status" value="1"/>
</dbReference>
<dbReference type="PATRIC" id="fig|1286631.3.peg.862"/>
<feature type="signal peptide" evidence="10">
    <location>
        <begin position="1"/>
        <end position="24"/>
    </location>
</feature>
<proteinExistence type="predicted"/>
<keyword evidence="7 9" id="KW-0472">Membrane</keyword>
<evidence type="ECO:0000313" key="12">
    <source>
        <dbReference type="EMBL" id="KDB53508.1"/>
    </source>
</evidence>
<evidence type="ECO:0000256" key="8">
    <source>
        <dbReference type="PIRSR" id="PIRSR602326-1"/>
    </source>
</evidence>
<evidence type="ECO:0000256" key="6">
    <source>
        <dbReference type="ARBA" id="ARBA00023004"/>
    </source>
</evidence>
<dbReference type="GO" id="GO:0009055">
    <property type="term" value="F:electron transfer activity"/>
    <property type="evidence" value="ECO:0007669"/>
    <property type="project" value="InterPro"/>
</dbReference>
<reference evidence="12 13" key="1">
    <citation type="journal article" date="2014" name="FEMS Microbiol. Ecol.">
        <title>Sphaerotilus natans encrusted with nanoball-shaped Fe(III) oxide minerals formed by nitrate-reducing mixotrophic Fe(II) oxidation.</title>
        <authorList>
            <person name="Park S."/>
            <person name="Kim D.H."/>
            <person name="Lee J.H."/>
            <person name="Hur H.G."/>
        </authorList>
    </citation>
    <scope>NUCLEOTIDE SEQUENCE [LARGE SCALE GENOMIC DNA]</scope>
    <source>
        <strain evidence="12 13">DSM 6575</strain>
    </source>
</reference>
<dbReference type="Pfam" id="PF02167">
    <property type="entry name" value="Cytochrom_C1"/>
    <property type="match status" value="2"/>
</dbReference>
<dbReference type="PROSITE" id="PS51007">
    <property type="entry name" value="CYTC"/>
    <property type="match status" value="1"/>
</dbReference>
<evidence type="ECO:0000256" key="7">
    <source>
        <dbReference type="ARBA" id="ARBA00023136"/>
    </source>
</evidence>
<gene>
    <name evidence="12" type="ORF">X805_08730</name>
</gene>
<keyword evidence="6 8" id="KW-0408">Iron</keyword>
<dbReference type="EMBL" id="AZRA01000023">
    <property type="protein sequence ID" value="KDB53508.1"/>
    <property type="molecule type" value="Genomic_DNA"/>
</dbReference>
<accession>A0A059KR13</accession>